<dbReference type="NCBIfam" id="NF012200">
    <property type="entry name" value="choice_anch_D"/>
    <property type="match status" value="2"/>
</dbReference>
<evidence type="ECO:0000256" key="4">
    <source>
        <dbReference type="ARBA" id="ARBA00022490"/>
    </source>
</evidence>
<keyword evidence="14" id="KW-1185">Reference proteome</keyword>
<evidence type="ECO:0000256" key="2">
    <source>
        <dbReference type="ARBA" id="ARBA00004496"/>
    </source>
</evidence>
<comment type="subcellular location">
    <subcellularLocation>
        <location evidence="1">Cell projection</location>
        <location evidence="1">Cilium</location>
    </subcellularLocation>
    <subcellularLocation>
        <location evidence="2">Cytoplasm</location>
    </subcellularLocation>
    <subcellularLocation>
        <location evidence="3">Secreted</location>
    </subcellularLocation>
</comment>
<dbReference type="InterPro" id="IPR053879">
    <property type="entry name" value="HYDIN_VesB_CFA65-like_Ig"/>
</dbReference>
<evidence type="ECO:0000313" key="13">
    <source>
        <dbReference type="EMBL" id="SHI57753.1"/>
    </source>
</evidence>
<organism evidence="13 14">
    <name type="scientific">Tangfeifania diversioriginum</name>
    <dbReference type="NCBI Taxonomy" id="1168035"/>
    <lineage>
        <taxon>Bacteria</taxon>
        <taxon>Pseudomonadati</taxon>
        <taxon>Bacteroidota</taxon>
        <taxon>Bacteroidia</taxon>
        <taxon>Marinilabiliales</taxon>
        <taxon>Prolixibacteraceae</taxon>
        <taxon>Tangfeifania</taxon>
    </lineage>
</organism>
<feature type="domain" description="HYDIN/VesB/CFA65-like Ig-like" evidence="11">
    <location>
        <begin position="724"/>
        <end position="799"/>
    </location>
</feature>
<dbReference type="Pfam" id="PF24517">
    <property type="entry name" value="CBM96"/>
    <property type="match status" value="1"/>
</dbReference>
<feature type="domain" description="PEGA" evidence="9">
    <location>
        <begin position="286"/>
        <end position="353"/>
    </location>
</feature>
<evidence type="ECO:0000256" key="8">
    <source>
        <dbReference type="ARBA" id="ARBA00023273"/>
    </source>
</evidence>
<dbReference type="Proteomes" id="UP000184050">
    <property type="component" value="Unassembled WGS sequence"/>
</dbReference>
<evidence type="ECO:0000256" key="6">
    <source>
        <dbReference type="ARBA" id="ARBA00022729"/>
    </source>
</evidence>
<dbReference type="EMBL" id="FQZE01000003">
    <property type="protein sequence ID" value="SHI57753.1"/>
    <property type="molecule type" value="Genomic_DNA"/>
</dbReference>
<feature type="domain" description="Carbohydrate-binding module family 96" evidence="12">
    <location>
        <begin position="34"/>
        <end position="190"/>
    </location>
</feature>
<name>A0A1M6CA42_9BACT</name>
<feature type="domain" description="Secretion system C-terminal sorting" evidence="10">
    <location>
        <begin position="1260"/>
        <end position="1329"/>
    </location>
</feature>
<proteinExistence type="predicted"/>
<reference evidence="13 14" key="1">
    <citation type="submission" date="2016-11" db="EMBL/GenBank/DDBJ databases">
        <authorList>
            <person name="Jaros S."/>
            <person name="Januszkiewicz K."/>
            <person name="Wedrychowicz H."/>
        </authorList>
    </citation>
    <scope>NUCLEOTIDE SEQUENCE [LARGE SCALE GENOMIC DNA]</scope>
    <source>
        <strain evidence="13 14">DSM 27063</strain>
    </source>
</reference>
<keyword evidence="5" id="KW-0964">Secreted</keyword>
<keyword evidence="8" id="KW-0966">Cell projection</keyword>
<evidence type="ECO:0000256" key="7">
    <source>
        <dbReference type="ARBA" id="ARBA00023069"/>
    </source>
</evidence>
<dbReference type="InterPro" id="IPR026444">
    <property type="entry name" value="Secre_tail"/>
</dbReference>
<dbReference type="InterPro" id="IPR013229">
    <property type="entry name" value="PEGA"/>
</dbReference>
<evidence type="ECO:0000259" key="12">
    <source>
        <dbReference type="Pfam" id="PF24517"/>
    </source>
</evidence>
<accession>A0A1M6CA42</accession>
<evidence type="ECO:0000256" key="1">
    <source>
        <dbReference type="ARBA" id="ARBA00004138"/>
    </source>
</evidence>
<dbReference type="Pfam" id="PF08308">
    <property type="entry name" value="PEGA"/>
    <property type="match status" value="1"/>
</dbReference>
<dbReference type="STRING" id="1168035.SAMN05444280_103188"/>
<keyword evidence="6" id="KW-0732">Signal</keyword>
<sequence>MKTCYDPTKSDFKKLFILVFCISFFTFYTSAKEKTFSVHSDTYVASDTPGTNYCNEQSVAIGTHQDIIGLIYFFIGIDDIPSGSTIDNATLKLYCTTITENSNVAISRISEGWGECSVNWNNRPGSDSPVKLSKPQSTNQWWEIDVTDIVKEWVTFGESNNGFYLEKSNSGIIMFNSSENSSNKPRLEINYTEGTFSANGNVTSTTDGYGVQSVRMDFSRVSGSGSIPNSVYTSATGDWEQDGFDVNTTYRVTPVLENHNFSPTYKNFSSSGDNVSNLNFTTATSYSVTINSNPSGAEIHLSSPEGTIIGTTPSTIDNIEGNISIYLTKDGYEPLEYSLTSEDANQTITIELTEITSLVFTPPFQNAITDHEVNELSHWGLRLLLTAPSNFDASTGKINHSSLLEMFLVGESAFYTKNSIIWSFQVPETGTYRVQFDGSLNGGIYGGGFGGLNTYKHWLYLSSKITTDIYDDSYIGRSYSDLLNTLDEELPSGFNWVSYNSFLEIGEAIAKIYKVGWIVKLVKAADLADLINSVKELISPEIHFNNESFNGDKLEYEVTLQANKDYYFEFGVNGYTLAGISSYDGGFVGAEEITASLNKVTITKINELETPQIQISPKSFIELSNVEKGNYSDNPNIFKITNVGGGQLNGEANVEYGPFSIIGSANYSLNSNESKYVSLRFSPSEVGKYTGKIVFTGGKQKERYIYASCIATNPDLVVTPIEDYNFGNVTVGDKKISETFTVINSGSGNLIGEAIVDEPFYITDGSYNLGHGESKIISVKFEPNQEGTVSKTITFSGQGTIERKINGTGIYETGSLKVNISPNEVVSVGAQWNVDGGAWKNSGATVSGLSVGNHTVSFKDISGWSTPSNKTVSISSNQTTSTTATYTQQTGSLSVTISPNDAINAGAQWNVDDGAWKNSGATVSGLSVGNHTVSFKDISGWSTPSNKTVSISSNQTASTTATYTQQTGSLSVTISPNDAINAGAQWNVDDGAWKNSGATVNGLGVGNHIVSFKSISGWNTPSNKTVTINSNQTTSTTGTYTENNSENELIWEDEFENYTSGTFPSNWVADANATNTSKNYTDNSIQKEGANSLKLFGTLGGCWGALAYHSLSVSPPYYISIDVKNGTEQLSGCHPDRASIALRKGTSWSNPARSLVDFKGDGKIYANGSDLLESYSTNTWINVIVKYELPTSNQAKTTFWVNNNLLGEYFSSTIAEENELDNLQLAVQEGTAWFDNVKIYKSLSIPTAVNSIVYESKIRIYPNPIKDQVTISIDDPNLINSVVKIINSLGSIISVHKLDSYETTINTSSLLSGFYIIQIQNSSFIYNEKITK</sequence>
<protein>
    <submittedName>
        <fullName evidence="13">Por secretion system C-terminal sorting domain-containing protein</fullName>
    </submittedName>
</protein>
<dbReference type="Gene3D" id="2.60.120.970">
    <property type="match status" value="1"/>
</dbReference>
<dbReference type="Gene3D" id="2.60.40.10">
    <property type="entry name" value="Immunoglobulins"/>
    <property type="match status" value="2"/>
</dbReference>
<dbReference type="GO" id="GO:0005576">
    <property type="term" value="C:extracellular region"/>
    <property type="evidence" value="ECO:0007669"/>
    <property type="project" value="UniProtKB-SubCell"/>
</dbReference>
<dbReference type="OrthoDB" id="8737820at2"/>
<dbReference type="RefSeq" id="WP_073165491.1">
    <property type="nucleotide sequence ID" value="NZ_FQZE01000003.1"/>
</dbReference>
<dbReference type="GO" id="GO:0005737">
    <property type="term" value="C:cytoplasm"/>
    <property type="evidence" value="ECO:0007669"/>
    <property type="project" value="UniProtKB-SubCell"/>
</dbReference>
<evidence type="ECO:0000256" key="3">
    <source>
        <dbReference type="ARBA" id="ARBA00004613"/>
    </source>
</evidence>
<evidence type="ECO:0000256" key="5">
    <source>
        <dbReference type="ARBA" id="ARBA00022525"/>
    </source>
</evidence>
<evidence type="ECO:0000259" key="9">
    <source>
        <dbReference type="Pfam" id="PF08308"/>
    </source>
</evidence>
<evidence type="ECO:0000259" key="10">
    <source>
        <dbReference type="Pfam" id="PF18962"/>
    </source>
</evidence>
<dbReference type="Pfam" id="PF22544">
    <property type="entry name" value="HYDIN_VesB_CFA65-like_Ig"/>
    <property type="match status" value="1"/>
</dbReference>
<dbReference type="NCBIfam" id="NF033679">
    <property type="entry name" value="DNRLRE_dom"/>
    <property type="match status" value="1"/>
</dbReference>
<evidence type="ECO:0000313" key="14">
    <source>
        <dbReference type="Proteomes" id="UP000184050"/>
    </source>
</evidence>
<dbReference type="Pfam" id="PF18962">
    <property type="entry name" value="Por_Secre_tail"/>
    <property type="match status" value="1"/>
</dbReference>
<evidence type="ECO:0000259" key="11">
    <source>
        <dbReference type="Pfam" id="PF22544"/>
    </source>
</evidence>
<keyword evidence="7" id="KW-0969">Cilium</keyword>
<dbReference type="InterPro" id="IPR013783">
    <property type="entry name" value="Ig-like_fold"/>
</dbReference>
<dbReference type="InterPro" id="IPR055372">
    <property type="entry name" value="CBM96"/>
</dbReference>
<keyword evidence="4" id="KW-0963">Cytoplasm</keyword>
<gene>
    <name evidence="13" type="ORF">SAMN05444280_103188</name>
</gene>
<dbReference type="NCBIfam" id="TIGR04183">
    <property type="entry name" value="Por_Secre_tail"/>
    <property type="match status" value="1"/>
</dbReference>